<feature type="coiled-coil region" evidence="1">
    <location>
        <begin position="588"/>
        <end position="615"/>
    </location>
</feature>
<dbReference type="Pfam" id="PF24355">
    <property type="entry name" value="DUF7514"/>
    <property type="match status" value="1"/>
</dbReference>
<dbReference type="InterPro" id="IPR055936">
    <property type="entry name" value="DUF7514"/>
</dbReference>
<feature type="compositionally biased region" description="Polar residues" evidence="2">
    <location>
        <begin position="354"/>
        <end position="364"/>
    </location>
</feature>
<dbReference type="AlphaFoldDB" id="A0A292PWW8"/>
<sequence length="678" mass="72962">MAYNQPQNPSQGWGNPGAPPAINTSGGYPPGNQQQPYQAPQFSPPPPSPDKHGGSMLKTLNFFSSKPSFTPVSNVGATTLTSPVVGTPGGYFPQQGFGTTGSGPAPPQTTYNSNPIPSYSPLVGGPTGYQPANPPTQQYPAVPLPGKYDTNQPQGIPGQQQQQQPLQHPQPQTQQQQQPFQHQQHQQNYHQKPPPMHSHPQQYQGSQGFNTFPTGDSPAPPPAYSPPQGGYGAGPDKPTIQSHLASAQANPASHPPSHQHTNTLSTSNQHPAPQSSPNIGHNIQSGHVHPPSGSNQHSTTQSSPNPGHNVQSGHTHLQTSNQPSTTQGLPNPGNNAQSGQSPSQAPQGNSSAPTSGSPAVMNNTEPDAQYWHALVEDSKLPMGPNPTMRSLLRGIAACITHPSILTDLYNKLNCQHLLIPHPIGDGKRRPPLPALTIDGFEHWMFIQVLLNPDEEYQRLISFLQTPNRVVIDSATQRPIPTTSIPRSAFPATPNDWVVKRYGGLLENALNSTAGRAEEIEEIPDIEGTRKELAYFKQRSTETQSESHKTQAELVSTRKELDWTKTKLTGVQSEEESTRKRVAERDGKIEWLKKRLAEMQAELDSSKNEVEGLRRLNSARSGSVSSVSSVGTPYPTGGGVQGTRPPYPVSATPTTPVGTGAQAPPQGNAYHRQQYRPST</sequence>
<evidence type="ECO:0000313" key="4">
    <source>
        <dbReference type="EMBL" id="CUS11118.1"/>
    </source>
</evidence>
<dbReference type="EMBL" id="LN891030">
    <property type="protein sequence ID" value="CUS11118.1"/>
    <property type="molecule type" value="Genomic_DNA"/>
</dbReference>
<feature type="compositionally biased region" description="Polar residues" evidence="2">
    <location>
        <begin position="199"/>
        <end position="214"/>
    </location>
</feature>
<keyword evidence="5" id="KW-1185">Reference proteome</keyword>
<gene>
    <name evidence="4" type="ORF">GSTUAT00004792001</name>
</gene>
<feature type="compositionally biased region" description="Low complexity" evidence="2">
    <location>
        <begin position="152"/>
        <end position="191"/>
    </location>
</feature>
<feature type="domain" description="DUF7514" evidence="3">
    <location>
        <begin position="402"/>
        <end position="501"/>
    </location>
</feature>
<feature type="compositionally biased region" description="Low complexity" evidence="2">
    <location>
        <begin position="333"/>
        <end position="353"/>
    </location>
</feature>
<feature type="region of interest" description="Disordered" evidence="2">
    <location>
        <begin position="616"/>
        <end position="678"/>
    </location>
</feature>
<feature type="compositionally biased region" description="Polar residues" evidence="2">
    <location>
        <begin position="1"/>
        <end position="13"/>
    </location>
</feature>
<feature type="compositionally biased region" description="Polar residues" evidence="2">
    <location>
        <begin position="292"/>
        <end position="329"/>
    </location>
</feature>
<feature type="region of interest" description="Disordered" evidence="2">
    <location>
        <begin position="1"/>
        <end position="364"/>
    </location>
</feature>
<feature type="compositionally biased region" description="Low complexity" evidence="2">
    <location>
        <begin position="620"/>
        <end position="630"/>
    </location>
</feature>
<name>A0A292PWW8_9PEZI</name>
<organism evidence="4 5">
    <name type="scientific">Tuber aestivum</name>
    <name type="common">summer truffle</name>
    <dbReference type="NCBI Taxonomy" id="59557"/>
    <lineage>
        <taxon>Eukaryota</taxon>
        <taxon>Fungi</taxon>
        <taxon>Dikarya</taxon>
        <taxon>Ascomycota</taxon>
        <taxon>Pezizomycotina</taxon>
        <taxon>Pezizomycetes</taxon>
        <taxon>Pezizales</taxon>
        <taxon>Tuberaceae</taxon>
        <taxon>Tuber</taxon>
    </lineage>
</organism>
<feature type="compositionally biased region" description="Polar residues" evidence="2">
    <location>
        <begin position="239"/>
        <end position="285"/>
    </location>
</feature>
<feature type="compositionally biased region" description="Polar residues" evidence="2">
    <location>
        <begin position="108"/>
        <end position="117"/>
    </location>
</feature>
<proteinExistence type="predicted"/>
<protein>
    <recommendedName>
        <fullName evidence="3">DUF7514 domain-containing protein</fullName>
    </recommendedName>
</protein>
<evidence type="ECO:0000313" key="5">
    <source>
        <dbReference type="Proteomes" id="UP001412239"/>
    </source>
</evidence>
<evidence type="ECO:0000256" key="1">
    <source>
        <dbReference type="SAM" id="Coils"/>
    </source>
</evidence>
<keyword evidence="1" id="KW-0175">Coiled coil</keyword>
<feature type="compositionally biased region" description="Polar residues" evidence="2">
    <location>
        <begin position="61"/>
        <end position="84"/>
    </location>
</feature>
<dbReference type="PANTHER" id="PTHR39611:SF2">
    <property type="entry name" value="HYDROXYPROLINE-RICH GLYCOPROTEIN DZ-HRGP"/>
    <property type="match status" value="1"/>
</dbReference>
<evidence type="ECO:0000259" key="3">
    <source>
        <dbReference type="Pfam" id="PF24355"/>
    </source>
</evidence>
<accession>A0A292PWW8</accession>
<reference evidence="4" key="1">
    <citation type="submission" date="2015-10" db="EMBL/GenBank/DDBJ databases">
        <authorList>
            <person name="Regsiter A."/>
            <person name="william w."/>
        </authorList>
    </citation>
    <scope>NUCLEOTIDE SEQUENCE</scope>
    <source>
        <strain evidence="4">Montdore</strain>
    </source>
</reference>
<dbReference type="Proteomes" id="UP001412239">
    <property type="component" value="Unassembled WGS sequence"/>
</dbReference>
<dbReference type="PANTHER" id="PTHR39611">
    <property type="entry name" value="HYDROXYPROLINE-RICH GLYCOPROTEIN DZ-HRGP-RELATED"/>
    <property type="match status" value="1"/>
</dbReference>
<evidence type="ECO:0000256" key="2">
    <source>
        <dbReference type="SAM" id="MobiDB-lite"/>
    </source>
</evidence>
<feature type="compositionally biased region" description="Low complexity" evidence="2">
    <location>
        <begin position="25"/>
        <end position="41"/>
    </location>
</feature>